<dbReference type="Proteomes" id="UP001163046">
    <property type="component" value="Unassembled WGS sequence"/>
</dbReference>
<name>A0A9W9Z3N3_9CNID</name>
<evidence type="ECO:0000313" key="2">
    <source>
        <dbReference type="EMBL" id="KAJ7374467.1"/>
    </source>
</evidence>
<dbReference type="GO" id="GO:0032797">
    <property type="term" value="C:SMN complex"/>
    <property type="evidence" value="ECO:0007669"/>
    <property type="project" value="TreeGrafter"/>
</dbReference>
<dbReference type="InterPro" id="IPR046857">
    <property type="entry name" value="Gemin6_Sm-like_dom"/>
</dbReference>
<dbReference type="GO" id="GO:0000245">
    <property type="term" value="P:spliceosomal complex assembly"/>
    <property type="evidence" value="ECO:0007669"/>
    <property type="project" value="InterPro"/>
</dbReference>
<dbReference type="PANTHER" id="PTHR14710:SF2">
    <property type="entry name" value="GEM-ASSOCIATED PROTEIN 6"/>
    <property type="match status" value="1"/>
</dbReference>
<dbReference type="GO" id="GO:0005634">
    <property type="term" value="C:nucleus"/>
    <property type="evidence" value="ECO:0007669"/>
    <property type="project" value="InterPro"/>
</dbReference>
<dbReference type="AlphaFoldDB" id="A0A9W9Z3N3"/>
<dbReference type="GO" id="GO:0000387">
    <property type="term" value="P:spliceosomal snRNP assembly"/>
    <property type="evidence" value="ECO:0007669"/>
    <property type="project" value="TreeGrafter"/>
</dbReference>
<evidence type="ECO:0000313" key="3">
    <source>
        <dbReference type="Proteomes" id="UP001163046"/>
    </source>
</evidence>
<protein>
    <submittedName>
        <fullName evidence="2">Gem (Nuclear organelle) associated protein 6</fullName>
    </submittedName>
</protein>
<dbReference type="Pfam" id="PF06372">
    <property type="entry name" value="Gemin6"/>
    <property type="match status" value="1"/>
</dbReference>
<dbReference type="Gene3D" id="2.30.30.100">
    <property type="match status" value="1"/>
</dbReference>
<comment type="caution">
    <text evidence="2">The sequence shown here is derived from an EMBL/GenBank/DDBJ whole genome shotgun (WGS) entry which is preliminary data.</text>
</comment>
<reference evidence="2" key="1">
    <citation type="submission" date="2023-01" db="EMBL/GenBank/DDBJ databases">
        <title>Genome assembly of the deep-sea coral Lophelia pertusa.</title>
        <authorList>
            <person name="Herrera S."/>
            <person name="Cordes E."/>
        </authorList>
    </citation>
    <scope>NUCLEOTIDE SEQUENCE</scope>
    <source>
        <strain evidence="2">USNM1676648</strain>
        <tissue evidence="2">Polyp</tissue>
    </source>
</reference>
<gene>
    <name evidence="2" type="primary">GEMIN6</name>
    <name evidence="2" type="ORF">OS493_007573</name>
</gene>
<sequence length="112" mass="12570">MADEVESWSALSNVALRKFVDKKISIRLSDNSRKVGWVHAIDPVTRTVVLQEETEESNAKKLTFVLGHAISLVVLEESEGPRPQMADFLGAEKTREFSQDELLKRKGNWSSG</sequence>
<dbReference type="PANTHER" id="PTHR14710">
    <property type="entry name" value="GEM-ASSOCIATED PROTEIN 6"/>
    <property type="match status" value="1"/>
</dbReference>
<feature type="domain" description="Gem-associated protein 6 Sm-like" evidence="1">
    <location>
        <begin position="7"/>
        <end position="75"/>
    </location>
</feature>
<organism evidence="2 3">
    <name type="scientific">Desmophyllum pertusum</name>
    <dbReference type="NCBI Taxonomy" id="174260"/>
    <lineage>
        <taxon>Eukaryota</taxon>
        <taxon>Metazoa</taxon>
        <taxon>Cnidaria</taxon>
        <taxon>Anthozoa</taxon>
        <taxon>Hexacorallia</taxon>
        <taxon>Scleractinia</taxon>
        <taxon>Caryophylliina</taxon>
        <taxon>Caryophylliidae</taxon>
        <taxon>Desmophyllum</taxon>
    </lineage>
</organism>
<evidence type="ECO:0000259" key="1">
    <source>
        <dbReference type="Pfam" id="PF06372"/>
    </source>
</evidence>
<accession>A0A9W9Z3N3</accession>
<dbReference type="EMBL" id="MU826828">
    <property type="protein sequence ID" value="KAJ7374467.1"/>
    <property type="molecule type" value="Genomic_DNA"/>
</dbReference>
<keyword evidence="3" id="KW-1185">Reference proteome</keyword>
<dbReference type="OrthoDB" id="77463at2759"/>
<proteinExistence type="predicted"/>
<dbReference type="InterPro" id="IPR009422">
    <property type="entry name" value="Gemin6"/>
</dbReference>